<dbReference type="Gene3D" id="1.10.287.470">
    <property type="entry name" value="Helix hairpin bin"/>
    <property type="match status" value="1"/>
</dbReference>
<dbReference type="Gene3D" id="2.40.50.100">
    <property type="match status" value="1"/>
</dbReference>
<evidence type="ECO:0008006" key="4">
    <source>
        <dbReference type="Google" id="ProtNLM"/>
    </source>
</evidence>
<sequence>MKKKWVIFAAAVLFVAAAGLGVYLGTPSIPKKQKETAVPVQSVAVITGYAEKAAVRSRFLGVVREEEAVTVRLDEGRKTAAYSVSPGDRVDTGTVLAVYDNSGLLLEREQLLLDKEQLEFSAENAGIRIKTLKAERDQADAGQKDSYDLQIINAQSELDQTEFSLELKEQEIARLDEKLALSQVISPCAGIVTEIDEAEGSLSIVSEGTFELSFSVTESELEEFRAGDRLFVTNRDETLSYDGTVSRIESTKPENSETQTGAARPSSYPVYAVLEGANGLLPGQHVYVEKQEPTGQKLEIGEDVILLPEGYLMDVEGSAWVWLAGEQGTLEKRSVILGAYNDRHDAYEVIEGLSMTDYLAWPMASYEVGQKADFGE</sequence>
<dbReference type="PANTHER" id="PTHR30469:SF15">
    <property type="entry name" value="HLYD FAMILY OF SECRETION PROTEINS"/>
    <property type="match status" value="1"/>
</dbReference>
<dbReference type="PANTHER" id="PTHR30469">
    <property type="entry name" value="MULTIDRUG RESISTANCE PROTEIN MDTA"/>
    <property type="match status" value="1"/>
</dbReference>
<dbReference type="EMBL" id="JASGBQ010000007">
    <property type="protein sequence ID" value="MDI9242078.1"/>
    <property type="molecule type" value="Genomic_DNA"/>
</dbReference>
<dbReference type="GO" id="GO:1990281">
    <property type="term" value="C:efflux pump complex"/>
    <property type="evidence" value="ECO:0007669"/>
    <property type="project" value="TreeGrafter"/>
</dbReference>
<accession>A0AAP4BBD8</accession>
<feature type="coiled-coil region" evidence="1">
    <location>
        <begin position="151"/>
        <end position="178"/>
    </location>
</feature>
<evidence type="ECO:0000256" key="1">
    <source>
        <dbReference type="SAM" id="Coils"/>
    </source>
</evidence>
<organism evidence="2 3">
    <name type="scientific">Fusibacillus kribbianus</name>
    <dbReference type="NCBI Taxonomy" id="3044208"/>
    <lineage>
        <taxon>Bacteria</taxon>
        <taxon>Bacillati</taxon>
        <taxon>Bacillota</taxon>
        <taxon>Clostridia</taxon>
        <taxon>Lachnospirales</taxon>
        <taxon>Lachnospiraceae</taxon>
        <taxon>Fusibacillus</taxon>
    </lineage>
</organism>
<dbReference type="RefSeq" id="WP_283230582.1">
    <property type="nucleotide sequence ID" value="NZ_JASGBQ010000007.1"/>
</dbReference>
<dbReference type="GO" id="GO:0015562">
    <property type="term" value="F:efflux transmembrane transporter activity"/>
    <property type="evidence" value="ECO:0007669"/>
    <property type="project" value="TreeGrafter"/>
</dbReference>
<reference evidence="2 3" key="1">
    <citation type="submission" date="2023-05" db="EMBL/GenBank/DDBJ databases">
        <title>[ruminococcus] sp. nov., isolated from a pig farm feces dump.</title>
        <authorList>
            <person name="Chang Y.-H."/>
        </authorList>
    </citation>
    <scope>NUCLEOTIDE SEQUENCE [LARGE SCALE GENOMIC DNA]</scope>
    <source>
        <strain evidence="2 3">YH-rum2234</strain>
    </source>
</reference>
<evidence type="ECO:0000313" key="3">
    <source>
        <dbReference type="Proteomes" id="UP001300383"/>
    </source>
</evidence>
<dbReference type="Gene3D" id="2.40.420.20">
    <property type="match status" value="1"/>
</dbReference>
<name>A0AAP4BBD8_9FIRM</name>
<proteinExistence type="predicted"/>
<dbReference type="Proteomes" id="UP001300383">
    <property type="component" value="Unassembled WGS sequence"/>
</dbReference>
<comment type="caution">
    <text evidence="2">The sequence shown here is derived from an EMBL/GenBank/DDBJ whole genome shotgun (WGS) entry which is preliminary data.</text>
</comment>
<gene>
    <name evidence="2" type="ORF">QJ036_06240</name>
</gene>
<evidence type="ECO:0000313" key="2">
    <source>
        <dbReference type="EMBL" id="MDI9242078.1"/>
    </source>
</evidence>
<keyword evidence="3" id="KW-1185">Reference proteome</keyword>
<dbReference type="AlphaFoldDB" id="A0AAP4BBD8"/>
<keyword evidence="1" id="KW-0175">Coiled coil</keyword>
<protein>
    <recommendedName>
        <fullName evidence="4">Efflux RND transporter periplasmic adaptor subunit</fullName>
    </recommendedName>
</protein>